<feature type="non-terminal residue" evidence="18">
    <location>
        <position position="1"/>
    </location>
</feature>
<dbReference type="InterPro" id="IPR003613">
    <property type="entry name" value="Ubox_domain"/>
</dbReference>
<evidence type="ECO:0000256" key="10">
    <source>
        <dbReference type="ARBA" id="ARBA00022786"/>
    </source>
</evidence>
<dbReference type="EC" id="2.3.2.27" evidence="6"/>
<evidence type="ECO:0000313" key="18">
    <source>
        <dbReference type="EMBL" id="GMR36540.1"/>
    </source>
</evidence>
<evidence type="ECO:0000256" key="11">
    <source>
        <dbReference type="ARBA" id="ARBA00022990"/>
    </source>
</evidence>
<gene>
    <name evidence="18" type="ORF">PMAYCL1PPCAC_06735</name>
</gene>
<evidence type="ECO:0000256" key="9">
    <source>
        <dbReference type="ARBA" id="ARBA00022679"/>
    </source>
</evidence>
<comment type="subcellular location">
    <subcellularLocation>
        <location evidence="3">Cytoplasm</location>
    </subcellularLocation>
    <subcellularLocation>
        <location evidence="2">Nucleus</location>
    </subcellularLocation>
</comment>
<evidence type="ECO:0000256" key="14">
    <source>
        <dbReference type="ARBA" id="ARBA00072779"/>
    </source>
</evidence>
<evidence type="ECO:0000256" key="2">
    <source>
        <dbReference type="ARBA" id="ARBA00004123"/>
    </source>
</evidence>
<comment type="catalytic activity">
    <reaction evidence="1">
        <text>S-ubiquitinyl-[E2 ubiquitin-conjugating enzyme]-L-cysteine + [acceptor protein]-L-lysine = [E2 ubiquitin-conjugating enzyme]-L-cysteine + N(6)-ubiquitinyl-[acceptor protein]-L-lysine.</text>
        <dbReference type="EC" id="2.3.2.27"/>
    </reaction>
</comment>
<evidence type="ECO:0000256" key="1">
    <source>
        <dbReference type="ARBA" id="ARBA00000900"/>
    </source>
</evidence>
<feature type="domain" description="U-box" evidence="17">
    <location>
        <begin position="911"/>
        <end position="984"/>
    </location>
</feature>
<comment type="function">
    <text evidence="13">Ubiquitin-protein ligase that probably functions as an E3 ligase in conjunction with specific E1 and E2 ligases. May also function as an E4 ligase mediating the assembly of polyubiquitin chains on substrates ubiquitinated by another E3 ubiquitin ligase. May regulate myosin assembly in striated muscles together with STUB1 and VCP/p97 by targeting myosin chaperone UNC45B for proteasomal degradation.</text>
</comment>
<dbReference type="GO" id="GO:0005737">
    <property type="term" value="C:cytoplasm"/>
    <property type="evidence" value="ECO:0007669"/>
    <property type="project" value="UniProtKB-SubCell"/>
</dbReference>
<dbReference type="EMBL" id="BTRK01000002">
    <property type="protein sequence ID" value="GMR36540.1"/>
    <property type="molecule type" value="Genomic_DNA"/>
</dbReference>
<evidence type="ECO:0000256" key="6">
    <source>
        <dbReference type="ARBA" id="ARBA00012483"/>
    </source>
</evidence>
<keyword evidence="10" id="KW-0833">Ubl conjugation pathway</keyword>
<keyword evidence="19" id="KW-1185">Reference proteome</keyword>
<evidence type="ECO:0000256" key="7">
    <source>
        <dbReference type="ARBA" id="ARBA00022490"/>
    </source>
</evidence>
<dbReference type="FunFam" id="3.30.40.10:FF:000060">
    <property type="entry name" value="ubiquitin conjugation factor E4 B"/>
    <property type="match status" value="1"/>
</dbReference>
<dbReference type="SUPFAM" id="SSF57850">
    <property type="entry name" value="RING/U-box"/>
    <property type="match status" value="1"/>
</dbReference>
<sequence length="986" mass="113431">FRILQITMSSEDLFLLEQTENILRRVLFNDSKIKGVSFEKIIEKEDITAIISTENLDNVSYILHEKIVELLLNIPASSIEMESSDMMTMGKILYDKDFDNILCTREGEAVMFCFRALNSIAAEENNNFLPESAKNILLKMQHSVLSVLASLLLGYIHPQLNKGECEKSLMGMLYRQLISHSLLSLFVEFLLHQRQLQLVFNKVLDNLRLAVVVTHFDVCLTNFNLFMLPYTVLHSLVSITMKDKSRPLVDLLVSRNDFLPAAGEMGGREIQTMSYLGPFFAKSLPSDDSSISGAEKLFDVDEPQAKDVLKNVFYPPFQNKLANIRSHLHKLCHQMMLSAASRPKTLDWFAAALQRNEKRSQIRAEYRKLADHGFLINVLGVLYELSDKINLDIVNVYYPFQKNSRVNLTDLTRLKMDNAAAEQYQASLPAGPSEEKFVTETFFLTIHAQHIGIQPIVQKIQQLKRSVYDIFDKLKEMEEELKKLSPNDTANRELLEDSLRQQRIHYRKFIQRTMCLECMAKDPGLLTLVMNFSCKQLQLLVKAINPNFGMDGKVADEAPPLFSAYPEIYVEDVLDSMSFAILHAGDSLILGSRMDLPQHLLLIICSTHLFKNPFLASKVVQMMVSISPLSGSPHTYALWHSVINHPIATERLYPSILRFYSDIESTDFYEKFGVRRNMQMIMKQLWEIPIYRSVFNDIAKPSNSSFIKFANMVINDATFCLDESLASLKKIHDVEVLMEKKSEWDALTTEEKQHKEGMRNEASRQVKSWLIFAKDTLDMLGWLTADTATAFVNPTLGDRFASMLNHNISQMLGKKCSELKVRDADTRFEWRPRSFAAQLIEIYLNLSSPQFAQYVAHDERSYTPEMMADVVNRLEMHKIVPFSQLERFKGLHEEAVRVYKEKASEEMELEDAPDEFKDPVMDTLMEEPVRLPSGTVMDRKVIMRHLLSSQTDPFNRQPLNEDQLQPMVELKQRIEEWKQEKLGRAK</sequence>
<dbReference type="GO" id="GO:0036503">
    <property type="term" value="P:ERAD pathway"/>
    <property type="evidence" value="ECO:0007669"/>
    <property type="project" value="InterPro"/>
</dbReference>
<evidence type="ECO:0000256" key="13">
    <source>
        <dbReference type="ARBA" id="ARBA00056267"/>
    </source>
</evidence>
<dbReference type="GO" id="GO:0005634">
    <property type="term" value="C:nucleus"/>
    <property type="evidence" value="ECO:0007669"/>
    <property type="project" value="UniProtKB-SubCell"/>
</dbReference>
<dbReference type="GO" id="GO:0000151">
    <property type="term" value="C:ubiquitin ligase complex"/>
    <property type="evidence" value="ECO:0007669"/>
    <property type="project" value="InterPro"/>
</dbReference>
<dbReference type="GO" id="GO:0006511">
    <property type="term" value="P:ubiquitin-dependent protein catabolic process"/>
    <property type="evidence" value="ECO:0007669"/>
    <property type="project" value="InterPro"/>
</dbReference>
<evidence type="ECO:0000256" key="16">
    <source>
        <dbReference type="ARBA" id="ARBA00083610"/>
    </source>
</evidence>
<dbReference type="PROSITE" id="PS51698">
    <property type="entry name" value="U_BOX"/>
    <property type="match status" value="1"/>
</dbReference>
<proteinExistence type="inferred from homology"/>
<evidence type="ECO:0000256" key="4">
    <source>
        <dbReference type="ARBA" id="ARBA00004906"/>
    </source>
</evidence>
<protein>
    <recommendedName>
        <fullName evidence="14">Ubiquitin conjugation factor E4 B</fullName>
        <ecNumber evidence="6">2.3.2.27</ecNumber>
    </recommendedName>
    <alternativeName>
        <fullName evidence="16">RING-type E3 ubiquitin transferase E4 B</fullName>
    </alternativeName>
    <alternativeName>
        <fullName evidence="15">Ubiquitin fusion degradation protein 2</fullName>
    </alternativeName>
</protein>
<accession>A0AAN4ZGF4</accession>
<keyword evidence="8" id="KW-0597">Phosphoprotein</keyword>
<dbReference type="GO" id="GO:0034450">
    <property type="term" value="F:ubiquitin-ubiquitin ligase activity"/>
    <property type="evidence" value="ECO:0007669"/>
    <property type="project" value="InterPro"/>
</dbReference>
<dbReference type="GO" id="GO:0000209">
    <property type="term" value="P:protein polyubiquitination"/>
    <property type="evidence" value="ECO:0007669"/>
    <property type="project" value="TreeGrafter"/>
</dbReference>
<dbReference type="PANTHER" id="PTHR13931:SF2">
    <property type="entry name" value="UBIQUITIN CONJUGATION FACTOR E4 B"/>
    <property type="match status" value="1"/>
</dbReference>
<evidence type="ECO:0000256" key="8">
    <source>
        <dbReference type="ARBA" id="ARBA00022553"/>
    </source>
</evidence>
<keyword evidence="11" id="KW-0007">Acetylation</keyword>
<dbReference type="PANTHER" id="PTHR13931">
    <property type="entry name" value="UBIQUITINATION FACTOR E4"/>
    <property type="match status" value="1"/>
</dbReference>
<organism evidence="18 19">
    <name type="scientific">Pristionchus mayeri</name>
    <dbReference type="NCBI Taxonomy" id="1317129"/>
    <lineage>
        <taxon>Eukaryota</taxon>
        <taxon>Metazoa</taxon>
        <taxon>Ecdysozoa</taxon>
        <taxon>Nematoda</taxon>
        <taxon>Chromadorea</taxon>
        <taxon>Rhabditida</taxon>
        <taxon>Rhabditina</taxon>
        <taxon>Diplogasteromorpha</taxon>
        <taxon>Diplogasteroidea</taxon>
        <taxon>Neodiplogasteridae</taxon>
        <taxon>Pristionchus</taxon>
    </lineage>
</organism>
<dbReference type="InterPro" id="IPR013083">
    <property type="entry name" value="Znf_RING/FYVE/PHD"/>
</dbReference>
<dbReference type="Pfam" id="PF10408">
    <property type="entry name" value="Ufd2P_core"/>
    <property type="match status" value="1"/>
</dbReference>
<dbReference type="Proteomes" id="UP001328107">
    <property type="component" value="Unassembled WGS sequence"/>
</dbReference>
<dbReference type="SMART" id="SM00504">
    <property type="entry name" value="Ubox"/>
    <property type="match status" value="1"/>
</dbReference>
<dbReference type="Gene3D" id="3.30.40.10">
    <property type="entry name" value="Zinc/RING finger domain, C3HC4 (zinc finger)"/>
    <property type="match status" value="1"/>
</dbReference>
<keyword evidence="9" id="KW-0808">Transferase</keyword>
<reference evidence="19" key="1">
    <citation type="submission" date="2022-10" db="EMBL/GenBank/DDBJ databases">
        <title>Genome assembly of Pristionchus species.</title>
        <authorList>
            <person name="Yoshida K."/>
            <person name="Sommer R.J."/>
        </authorList>
    </citation>
    <scope>NUCLEOTIDE SEQUENCE [LARGE SCALE GENOMIC DNA]</scope>
    <source>
        <strain evidence="19">RS5460</strain>
    </source>
</reference>
<keyword evidence="12" id="KW-0539">Nucleus</keyword>
<evidence type="ECO:0000259" key="17">
    <source>
        <dbReference type="PROSITE" id="PS51698"/>
    </source>
</evidence>
<dbReference type="AlphaFoldDB" id="A0AAN4ZGF4"/>
<dbReference type="InterPro" id="IPR045132">
    <property type="entry name" value="UBE4"/>
</dbReference>
<dbReference type="Pfam" id="PF04564">
    <property type="entry name" value="U-box"/>
    <property type="match status" value="1"/>
</dbReference>
<name>A0AAN4ZGF4_9BILA</name>
<dbReference type="CDD" id="cd16658">
    <property type="entry name" value="RING-Ubox_UBE4B"/>
    <property type="match status" value="1"/>
</dbReference>
<comment type="caution">
    <text evidence="18">The sequence shown here is derived from an EMBL/GenBank/DDBJ whole genome shotgun (WGS) entry which is preliminary data.</text>
</comment>
<keyword evidence="7" id="KW-0963">Cytoplasm</keyword>
<comment type="similarity">
    <text evidence="5">Belongs to the ubiquitin conjugation factor E4 family.</text>
</comment>
<comment type="pathway">
    <text evidence="4">Protein modification; protein ubiquitination.</text>
</comment>
<evidence type="ECO:0000256" key="5">
    <source>
        <dbReference type="ARBA" id="ARBA00007434"/>
    </source>
</evidence>
<dbReference type="InterPro" id="IPR019474">
    <property type="entry name" value="Ub_conjug_fac_E4_core"/>
</dbReference>
<evidence type="ECO:0000313" key="19">
    <source>
        <dbReference type="Proteomes" id="UP001328107"/>
    </source>
</evidence>
<evidence type="ECO:0000256" key="15">
    <source>
        <dbReference type="ARBA" id="ARBA00081821"/>
    </source>
</evidence>
<evidence type="ECO:0000256" key="12">
    <source>
        <dbReference type="ARBA" id="ARBA00023242"/>
    </source>
</evidence>
<evidence type="ECO:0000256" key="3">
    <source>
        <dbReference type="ARBA" id="ARBA00004496"/>
    </source>
</evidence>